<evidence type="ECO:0000313" key="8">
    <source>
        <dbReference type="EMBL" id="KIM38987.1"/>
    </source>
</evidence>
<accession>A0A0C2YD68</accession>
<dbReference type="Pfam" id="PF26557">
    <property type="entry name" value="Cullin_AB"/>
    <property type="match status" value="1"/>
</dbReference>
<evidence type="ECO:0000256" key="4">
    <source>
        <dbReference type="PROSITE-ProRule" id="PRU00330"/>
    </source>
</evidence>
<dbReference type="InterPro" id="IPR016158">
    <property type="entry name" value="Cullin_homology"/>
</dbReference>
<keyword evidence="2" id="KW-1017">Isopeptide bond</keyword>
<comment type="similarity">
    <text evidence="1 4 5">Belongs to the cullin family.</text>
</comment>
<dbReference type="InterPro" id="IPR036388">
    <property type="entry name" value="WH-like_DNA-bd_sf"/>
</dbReference>
<feature type="compositionally biased region" description="Low complexity" evidence="6">
    <location>
        <begin position="42"/>
        <end position="61"/>
    </location>
</feature>
<dbReference type="OrthoDB" id="27073at2759"/>
<dbReference type="Proteomes" id="UP000053424">
    <property type="component" value="Unassembled WGS sequence"/>
</dbReference>
<dbReference type="Pfam" id="PF00888">
    <property type="entry name" value="Cullin"/>
    <property type="match status" value="1"/>
</dbReference>
<dbReference type="InterPro" id="IPR036317">
    <property type="entry name" value="Cullin_homology_sf"/>
</dbReference>
<dbReference type="SMART" id="SM00884">
    <property type="entry name" value="Cullin_Nedd8"/>
    <property type="match status" value="1"/>
</dbReference>
<evidence type="ECO:0000256" key="3">
    <source>
        <dbReference type="ARBA" id="ARBA00022843"/>
    </source>
</evidence>
<dbReference type="InterPro" id="IPR045093">
    <property type="entry name" value="Cullin"/>
</dbReference>
<dbReference type="HOGENOM" id="CLU_004747_7_3_1"/>
<reference evidence="9" key="2">
    <citation type="submission" date="2015-01" db="EMBL/GenBank/DDBJ databases">
        <title>Evolutionary Origins and Diversification of the Mycorrhizal Mutualists.</title>
        <authorList>
            <consortium name="DOE Joint Genome Institute"/>
            <consortium name="Mycorrhizal Genomics Consortium"/>
            <person name="Kohler A."/>
            <person name="Kuo A."/>
            <person name="Nagy L.G."/>
            <person name="Floudas D."/>
            <person name="Copeland A."/>
            <person name="Barry K.W."/>
            <person name="Cichocki N."/>
            <person name="Veneault-Fourrey C."/>
            <person name="LaButti K."/>
            <person name="Lindquist E.A."/>
            <person name="Lipzen A."/>
            <person name="Lundell T."/>
            <person name="Morin E."/>
            <person name="Murat C."/>
            <person name="Riley R."/>
            <person name="Ohm R."/>
            <person name="Sun H."/>
            <person name="Tunlid A."/>
            <person name="Henrissat B."/>
            <person name="Grigoriev I.V."/>
            <person name="Hibbett D.S."/>
            <person name="Martin F."/>
        </authorList>
    </citation>
    <scope>NUCLEOTIDE SEQUENCE [LARGE SCALE GENOMIC DNA]</scope>
    <source>
        <strain evidence="9">h7</strain>
    </source>
</reference>
<keyword evidence="9" id="KW-1185">Reference proteome</keyword>
<evidence type="ECO:0000256" key="2">
    <source>
        <dbReference type="ARBA" id="ARBA00022499"/>
    </source>
</evidence>
<dbReference type="InterPro" id="IPR059120">
    <property type="entry name" value="Cullin-like_AB"/>
</dbReference>
<dbReference type="PROSITE" id="PS50069">
    <property type="entry name" value="CULLIN_2"/>
    <property type="match status" value="1"/>
</dbReference>
<dbReference type="Pfam" id="PF10557">
    <property type="entry name" value="Cullin_Nedd8"/>
    <property type="match status" value="1"/>
</dbReference>
<evidence type="ECO:0000256" key="5">
    <source>
        <dbReference type="RuleBase" id="RU003829"/>
    </source>
</evidence>
<evidence type="ECO:0000256" key="1">
    <source>
        <dbReference type="ARBA" id="ARBA00006019"/>
    </source>
</evidence>
<dbReference type="FunFam" id="1.10.10.10:FF:000014">
    <property type="entry name" value="Cullin 1"/>
    <property type="match status" value="1"/>
</dbReference>
<dbReference type="AlphaFoldDB" id="A0A0C2YD68"/>
<dbReference type="SUPFAM" id="SSF75632">
    <property type="entry name" value="Cullin homology domain"/>
    <property type="match status" value="1"/>
</dbReference>
<reference evidence="8 9" key="1">
    <citation type="submission" date="2014-04" db="EMBL/GenBank/DDBJ databases">
        <authorList>
            <consortium name="DOE Joint Genome Institute"/>
            <person name="Kuo A."/>
            <person name="Gay G."/>
            <person name="Dore J."/>
            <person name="Kohler A."/>
            <person name="Nagy L.G."/>
            <person name="Floudas D."/>
            <person name="Copeland A."/>
            <person name="Barry K.W."/>
            <person name="Cichocki N."/>
            <person name="Veneault-Fourrey C."/>
            <person name="LaButti K."/>
            <person name="Lindquist E.A."/>
            <person name="Lipzen A."/>
            <person name="Lundell T."/>
            <person name="Morin E."/>
            <person name="Murat C."/>
            <person name="Sun H."/>
            <person name="Tunlid A."/>
            <person name="Henrissat B."/>
            <person name="Grigoriev I.V."/>
            <person name="Hibbett D.S."/>
            <person name="Martin F."/>
            <person name="Nordberg H.P."/>
            <person name="Cantor M.N."/>
            <person name="Hua S.X."/>
        </authorList>
    </citation>
    <scope>NUCLEOTIDE SEQUENCE [LARGE SCALE GENOMIC DNA]</scope>
    <source>
        <strain evidence="9">h7</strain>
    </source>
</reference>
<dbReference type="PANTHER" id="PTHR11932">
    <property type="entry name" value="CULLIN"/>
    <property type="match status" value="1"/>
</dbReference>
<dbReference type="GO" id="GO:0031625">
    <property type="term" value="F:ubiquitin protein ligase binding"/>
    <property type="evidence" value="ECO:0007669"/>
    <property type="project" value="InterPro"/>
</dbReference>
<dbReference type="SMART" id="SM00182">
    <property type="entry name" value="CULLIN"/>
    <property type="match status" value="1"/>
</dbReference>
<dbReference type="Gene3D" id="3.30.230.130">
    <property type="entry name" value="Cullin, Chain C, Domain 2"/>
    <property type="match status" value="1"/>
</dbReference>
<protein>
    <recommendedName>
        <fullName evidence="7">Cullin family profile domain-containing protein</fullName>
    </recommendedName>
</protein>
<feature type="region of interest" description="Disordered" evidence="6">
    <location>
        <begin position="25"/>
        <end position="65"/>
    </location>
</feature>
<dbReference type="InterPro" id="IPR016159">
    <property type="entry name" value="Cullin_repeat-like_dom_sf"/>
</dbReference>
<dbReference type="Gene3D" id="1.10.10.10">
    <property type="entry name" value="Winged helix-like DNA-binding domain superfamily/Winged helix DNA-binding domain"/>
    <property type="match status" value="1"/>
</dbReference>
<dbReference type="EMBL" id="KN831787">
    <property type="protein sequence ID" value="KIM38987.1"/>
    <property type="molecule type" value="Genomic_DNA"/>
</dbReference>
<keyword evidence="3" id="KW-0832">Ubl conjugation</keyword>
<gene>
    <name evidence="8" type="ORF">M413DRAFT_233716</name>
</gene>
<feature type="domain" description="Cullin family profile" evidence="7">
    <location>
        <begin position="469"/>
        <end position="695"/>
    </location>
</feature>
<dbReference type="GO" id="GO:0006511">
    <property type="term" value="P:ubiquitin-dependent protein catabolic process"/>
    <property type="evidence" value="ECO:0007669"/>
    <property type="project" value="InterPro"/>
</dbReference>
<dbReference type="InterPro" id="IPR001373">
    <property type="entry name" value="Cullin_N"/>
</dbReference>
<sequence length="824" mass="93085">MTSVDFLLSLPKTLEGFTIAPSTALEPSLDDGSASPPRKVARLSAESDSASASRSKGKGAAVAPRKPGAPIAIQVVGEYTSQPPAADKQLRLIIRCIRTILTRDPGPTDILPTSYENIYTACQALVAVHKQGEGLYGDVKIELEKSIRPLSRALAVSTEKNTAWITTFNQALAWFEQQITLLRSLLTYLDQVYVVQERTVMNLRDLAYSLISEHIFGSARIAENLRTGVKTWLEWERTTGKIHPDRGVISTLVEHLLRHHQYSAFEDYYIEITQEFYLEESSKKAEALKHDPNAFFDSARGRIQEEAARSKEILPLPTWGPVREVTEQSLWSGRTEWLADSTLAGYMNSKDYESLGTMYTLFARVKATKALNVAFGNHVRTTVSDIVKDSNRDEEMVQRLLDFKELADTTASSSFLCEKIQVTSTTSTQFTLPDEAASTSQLPLMHPDQQFLYTLTDAFSTGFKSRRSKPAEMIAKYLDKAMRKGQGKATDAEFQGLLDKVLQLYRFTDDKDVFRTFYHRSLAKRLLLEKSASDDFEKGMLKKLKENYDPEFGMGEEMFKDLALSRESMREYHSKLDEDSPGQKLNGMVLQRSAWPFTVQKHGVDLPPNMQAELTKYGDYYKSKHSGHVLDWDHSLGTATLKGRFNPGVKELSVSLHQAIVLLLFNESTDIPFPDVKERTRMDDAELRRTLQSLACGKKKVLKKIPPGKDVNDTDVFRFNADFDDPHAKVHINSIQAKVSPEESQRTNASIEDDRKHYLDAAIVRVMKARKELTYEQLKAATIDAVKGHFVPQVDTIKKRIDSLVETEYLERSSTDMNKYMYVA</sequence>
<organism evidence="8 9">
    <name type="scientific">Hebeloma cylindrosporum</name>
    <dbReference type="NCBI Taxonomy" id="76867"/>
    <lineage>
        <taxon>Eukaryota</taxon>
        <taxon>Fungi</taxon>
        <taxon>Dikarya</taxon>
        <taxon>Basidiomycota</taxon>
        <taxon>Agaricomycotina</taxon>
        <taxon>Agaricomycetes</taxon>
        <taxon>Agaricomycetidae</taxon>
        <taxon>Agaricales</taxon>
        <taxon>Agaricineae</taxon>
        <taxon>Hymenogastraceae</taxon>
        <taxon>Hebeloma</taxon>
    </lineage>
</organism>
<evidence type="ECO:0000256" key="6">
    <source>
        <dbReference type="SAM" id="MobiDB-lite"/>
    </source>
</evidence>
<dbReference type="InterPro" id="IPR019559">
    <property type="entry name" value="Cullin_neddylation_domain"/>
</dbReference>
<proteinExistence type="inferred from homology"/>
<name>A0A0C2YD68_HEBCY</name>
<evidence type="ECO:0000313" key="9">
    <source>
        <dbReference type="Proteomes" id="UP000053424"/>
    </source>
</evidence>
<evidence type="ECO:0000259" key="7">
    <source>
        <dbReference type="PROSITE" id="PS50069"/>
    </source>
</evidence>
<dbReference type="SUPFAM" id="SSF74788">
    <property type="entry name" value="Cullin repeat-like"/>
    <property type="match status" value="1"/>
</dbReference>
<dbReference type="InterPro" id="IPR036390">
    <property type="entry name" value="WH_DNA-bd_sf"/>
</dbReference>
<dbReference type="Gene3D" id="1.20.1310.10">
    <property type="entry name" value="Cullin Repeats"/>
    <property type="match status" value="4"/>
</dbReference>
<dbReference type="STRING" id="686832.A0A0C2YD68"/>
<dbReference type="SUPFAM" id="SSF46785">
    <property type="entry name" value="Winged helix' DNA-binding domain"/>
    <property type="match status" value="1"/>
</dbReference>